<gene>
    <name evidence="1" type="ORF">HMPREF1557_01628</name>
</gene>
<dbReference type="Proteomes" id="UP000016617">
    <property type="component" value="Unassembled WGS sequence"/>
</dbReference>
<sequence length="64" mass="7212">MKSEQKTNAKNPLLVNWTDKFVPFQIPSQNLLARIFNSSKVRHLSISCPVAEICPPQAFMVILA</sequence>
<evidence type="ECO:0000313" key="2">
    <source>
        <dbReference type="Proteomes" id="UP000016617"/>
    </source>
</evidence>
<protein>
    <submittedName>
        <fullName evidence="1">Uncharacterized protein</fullName>
    </submittedName>
</protein>
<dbReference type="HOGENOM" id="CLU_2866062_0_0_9"/>
<dbReference type="AlphaFoldDB" id="U2IKK1"/>
<dbReference type="PATRIC" id="fig|1227275.3.peg.1449"/>
<name>U2IKK1_9STRE</name>
<dbReference type="EMBL" id="AWVA01000101">
    <property type="protein sequence ID" value="ERJ74431.1"/>
    <property type="molecule type" value="Genomic_DNA"/>
</dbReference>
<proteinExistence type="predicted"/>
<accession>U2IKK1</accession>
<organism evidence="1 2">
    <name type="scientific">Streptococcus sobrinus W1703</name>
    <dbReference type="NCBI Taxonomy" id="1227275"/>
    <lineage>
        <taxon>Bacteria</taxon>
        <taxon>Bacillati</taxon>
        <taxon>Bacillota</taxon>
        <taxon>Bacilli</taxon>
        <taxon>Lactobacillales</taxon>
        <taxon>Streptococcaceae</taxon>
        <taxon>Streptococcus</taxon>
    </lineage>
</organism>
<reference evidence="1 2" key="1">
    <citation type="submission" date="2013-06" db="EMBL/GenBank/DDBJ databases">
        <authorList>
            <person name="Weinstock G."/>
            <person name="Sodergren E."/>
            <person name="Lobos E.A."/>
            <person name="Fulton L."/>
            <person name="Fulton R."/>
            <person name="Courtney L."/>
            <person name="Fronick C."/>
            <person name="O'Laughlin M."/>
            <person name="Godfrey J."/>
            <person name="Wilson R.M."/>
            <person name="Miner T."/>
            <person name="Farmer C."/>
            <person name="Delehaunty K."/>
            <person name="Cordes M."/>
            <person name="Minx P."/>
            <person name="Tomlinson C."/>
            <person name="Chen J."/>
            <person name="Wollam A."/>
            <person name="Pepin K.H."/>
            <person name="Bhonagiri V."/>
            <person name="Zhang X."/>
            <person name="Warren W."/>
            <person name="Mitreva M."/>
            <person name="Mardis E.R."/>
            <person name="Wilson R.K."/>
        </authorList>
    </citation>
    <scope>NUCLEOTIDE SEQUENCE [LARGE SCALE GENOMIC DNA]</scope>
    <source>
        <strain evidence="1 2">W1703</strain>
    </source>
</reference>
<evidence type="ECO:0000313" key="1">
    <source>
        <dbReference type="EMBL" id="ERJ74431.1"/>
    </source>
</evidence>
<comment type="caution">
    <text evidence="1">The sequence shown here is derived from an EMBL/GenBank/DDBJ whole genome shotgun (WGS) entry which is preliminary data.</text>
</comment>